<proteinExistence type="predicted"/>
<feature type="compositionally biased region" description="Polar residues" evidence="1">
    <location>
        <begin position="78"/>
        <end position="90"/>
    </location>
</feature>
<feature type="compositionally biased region" description="Polar residues" evidence="1">
    <location>
        <begin position="35"/>
        <end position="44"/>
    </location>
</feature>
<sequence length="150" mass="16707">MADFASSLSQSHLDDRRMIDERSLDNVALEKGSDRSISGQTCQEESWMDGGPPGEFEKVLRKKFARKDEKYDSMLGDYSNSGPDLQNPRSPSARGDLYEPQSYCNPRSAKVTSYIFILSKEMGPLDGIGAGSRTSIEFEVAQAWRRLGSI</sequence>
<dbReference type="Proteomes" id="UP001367508">
    <property type="component" value="Unassembled WGS sequence"/>
</dbReference>
<name>A0AAN9KH26_CANGL</name>
<keyword evidence="3" id="KW-1185">Reference proteome</keyword>
<evidence type="ECO:0000313" key="3">
    <source>
        <dbReference type="Proteomes" id="UP001367508"/>
    </source>
</evidence>
<accession>A0AAN9KH26</accession>
<feature type="region of interest" description="Disordered" evidence="1">
    <location>
        <begin position="24"/>
        <end position="54"/>
    </location>
</feature>
<protein>
    <submittedName>
        <fullName evidence="2">Uncharacterized protein</fullName>
    </submittedName>
</protein>
<gene>
    <name evidence="2" type="ORF">VNO77_34859</name>
</gene>
<evidence type="ECO:0000256" key="1">
    <source>
        <dbReference type="SAM" id="MobiDB-lite"/>
    </source>
</evidence>
<comment type="caution">
    <text evidence="2">The sequence shown here is derived from an EMBL/GenBank/DDBJ whole genome shotgun (WGS) entry which is preliminary data.</text>
</comment>
<reference evidence="2 3" key="1">
    <citation type="submission" date="2024-01" db="EMBL/GenBank/DDBJ databases">
        <title>The genomes of 5 underutilized Papilionoideae crops provide insights into root nodulation and disease resistanc.</title>
        <authorList>
            <person name="Jiang F."/>
        </authorList>
    </citation>
    <scope>NUCLEOTIDE SEQUENCE [LARGE SCALE GENOMIC DNA]</scope>
    <source>
        <strain evidence="2">LVBAO_FW01</strain>
        <tissue evidence="2">Leaves</tissue>
    </source>
</reference>
<evidence type="ECO:0000313" key="2">
    <source>
        <dbReference type="EMBL" id="KAK7316123.1"/>
    </source>
</evidence>
<organism evidence="2 3">
    <name type="scientific">Canavalia gladiata</name>
    <name type="common">Sword bean</name>
    <name type="synonym">Dolichos gladiatus</name>
    <dbReference type="NCBI Taxonomy" id="3824"/>
    <lineage>
        <taxon>Eukaryota</taxon>
        <taxon>Viridiplantae</taxon>
        <taxon>Streptophyta</taxon>
        <taxon>Embryophyta</taxon>
        <taxon>Tracheophyta</taxon>
        <taxon>Spermatophyta</taxon>
        <taxon>Magnoliopsida</taxon>
        <taxon>eudicotyledons</taxon>
        <taxon>Gunneridae</taxon>
        <taxon>Pentapetalae</taxon>
        <taxon>rosids</taxon>
        <taxon>fabids</taxon>
        <taxon>Fabales</taxon>
        <taxon>Fabaceae</taxon>
        <taxon>Papilionoideae</taxon>
        <taxon>50 kb inversion clade</taxon>
        <taxon>NPAAA clade</taxon>
        <taxon>indigoferoid/millettioid clade</taxon>
        <taxon>Phaseoleae</taxon>
        <taxon>Canavalia</taxon>
    </lineage>
</organism>
<dbReference type="AlphaFoldDB" id="A0AAN9KH26"/>
<feature type="region of interest" description="Disordered" evidence="1">
    <location>
        <begin position="73"/>
        <end position="101"/>
    </location>
</feature>
<dbReference type="EMBL" id="JAYMYQ010000008">
    <property type="protein sequence ID" value="KAK7316123.1"/>
    <property type="molecule type" value="Genomic_DNA"/>
</dbReference>